<feature type="domain" description="Deoxynucleoside kinase" evidence="1">
    <location>
        <begin position="12"/>
        <end position="223"/>
    </location>
</feature>
<dbReference type="InterPro" id="IPR031314">
    <property type="entry name" value="DNK_dom"/>
</dbReference>
<dbReference type="EMBL" id="MN739950">
    <property type="protein sequence ID" value="QHT79544.1"/>
    <property type="molecule type" value="Genomic_DNA"/>
</dbReference>
<dbReference type="CDD" id="cd01673">
    <property type="entry name" value="dNK"/>
    <property type="match status" value="1"/>
</dbReference>
<proteinExistence type="predicted"/>
<organism evidence="2">
    <name type="scientific">viral metagenome</name>
    <dbReference type="NCBI Taxonomy" id="1070528"/>
    <lineage>
        <taxon>unclassified sequences</taxon>
        <taxon>metagenomes</taxon>
        <taxon>organismal metagenomes</taxon>
    </lineage>
</organism>
<evidence type="ECO:0000313" key="2">
    <source>
        <dbReference type="EMBL" id="QHT79544.1"/>
    </source>
</evidence>
<dbReference type="PANTHER" id="PTHR10513:SF35">
    <property type="entry name" value="DEOXYADENOSINE KINASE"/>
    <property type="match status" value="1"/>
</dbReference>
<dbReference type="GO" id="GO:0005524">
    <property type="term" value="F:ATP binding"/>
    <property type="evidence" value="ECO:0007669"/>
    <property type="project" value="InterPro"/>
</dbReference>
<dbReference type="InterPro" id="IPR050566">
    <property type="entry name" value="Deoxyribonucleoside_kinase"/>
</dbReference>
<dbReference type="Gene3D" id="3.40.50.300">
    <property type="entry name" value="P-loop containing nucleotide triphosphate hydrolases"/>
    <property type="match status" value="1"/>
</dbReference>
<dbReference type="GO" id="GO:0005737">
    <property type="term" value="C:cytoplasm"/>
    <property type="evidence" value="ECO:0007669"/>
    <property type="project" value="TreeGrafter"/>
</dbReference>
<dbReference type="InterPro" id="IPR002624">
    <property type="entry name" value="DCK/DGK"/>
</dbReference>
<dbReference type="PIRSF" id="PIRSF000705">
    <property type="entry name" value="DNK"/>
    <property type="match status" value="1"/>
</dbReference>
<dbReference type="Pfam" id="PF01712">
    <property type="entry name" value="dNK"/>
    <property type="match status" value="1"/>
</dbReference>
<dbReference type="InterPro" id="IPR027417">
    <property type="entry name" value="P-loop_NTPase"/>
</dbReference>
<name>A0A6C0HGF9_9ZZZZ</name>
<dbReference type="SUPFAM" id="SSF52540">
    <property type="entry name" value="P-loop containing nucleoside triphosphate hydrolases"/>
    <property type="match status" value="1"/>
</dbReference>
<reference evidence="2" key="1">
    <citation type="journal article" date="2020" name="Nature">
        <title>Giant virus diversity and host interactions through global metagenomics.</title>
        <authorList>
            <person name="Schulz F."/>
            <person name="Roux S."/>
            <person name="Paez-Espino D."/>
            <person name="Jungbluth S."/>
            <person name="Walsh D.A."/>
            <person name="Denef V.J."/>
            <person name="McMahon K.D."/>
            <person name="Konstantinidis K.T."/>
            <person name="Eloe-Fadrosh E.A."/>
            <person name="Kyrpides N.C."/>
            <person name="Woyke T."/>
        </authorList>
    </citation>
    <scope>NUCLEOTIDE SEQUENCE</scope>
    <source>
        <strain evidence="2">GVMAG-M-3300023184-101</strain>
    </source>
</reference>
<dbReference type="AlphaFoldDB" id="A0A6C0HGF9"/>
<accession>A0A6C0HGF9</accession>
<dbReference type="PANTHER" id="PTHR10513">
    <property type="entry name" value="DEOXYNUCLEOSIDE KINASE"/>
    <property type="match status" value="1"/>
</dbReference>
<sequence>MVGPSKKQSIVISIEGNIGSGKSTLLKHIKDYYKEKDNTLLSICFLDEPVELWNTIKDSNGITILEKYYSNIEKYAFAFQMMAYISRLSMFRKALQGNYDVIITERSIYTDFNVFAQMLYDDKKIEEIEFVIYKKWFDEFIDELPKINYIYIKADPDVAYKRVLKRSRQGETIPLDYLEKCHIYHENWLKTVEGHKRVFDANGDITADTELLDNWLERIDYFIRGLCYANPSSTPGCEIV</sequence>
<dbReference type="GO" id="GO:0019136">
    <property type="term" value="F:deoxynucleoside kinase activity"/>
    <property type="evidence" value="ECO:0007669"/>
    <property type="project" value="InterPro"/>
</dbReference>
<protein>
    <recommendedName>
        <fullName evidence="1">Deoxynucleoside kinase domain-containing protein</fullName>
    </recommendedName>
</protein>
<evidence type="ECO:0000259" key="1">
    <source>
        <dbReference type="Pfam" id="PF01712"/>
    </source>
</evidence>